<dbReference type="SUPFAM" id="SSF56973">
    <property type="entry name" value="Aerolisin/ETX pore-forming domain"/>
    <property type="match status" value="1"/>
</dbReference>
<dbReference type="OrthoDB" id="946819at2759"/>
<dbReference type="Gene3D" id="2.80.10.50">
    <property type="match status" value="1"/>
</dbReference>
<evidence type="ECO:0000313" key="3">
    <source>
        <dbReference type="Proteomes" id="UP001141552"/>
    </source>
</evidence>
<dbReference type="InterPro" id="IPR008998">
    <property type="entry name" value="Agglutinin"/>
</dbReference>
<keyword evidence="3" id="KW-1185">Reference proteome</keyword>
<dbReference type="Gene3D" id="2.170.15.10">
    <property type="entry name" value="Proaerolysin, chain A, domain 3"/>
    <property type="match status" value="1"/>
</dbReference>
<dbReference type="Pfam" id="PF07468">
    <property type="entry name" value="Agglutinin"/>
    <property type="match status" value="1"/>
</dbReference>
<dbReference type="PANTHER" id="PTHR39244:SF5">
    <property type="entry name" value="NATTERIN-3-LIKE"/>
    <property type="match status" value="1"/>
</dbReference>
<evidence type="ECO:0000259" key="1">
    <source>
        <dbReference type="Pfam" id="PF07468"/>
    </source>
</evidence>
<dbReference type="Proteomes" id="UP001141552">
    <property type="component" value="Unassembled WGS sequence"/>
</dbReference>
<dbReference type="InterPro" id="IPR036242">
    <property type="entry name" value="Agglutinin_dom_sf"/>
</dbReference>
<reference evidence="2" key="2">
    <citation type="journal article" date="2023" name="Plants (Basel)">
        <title>Annotation of the Turnera subulata (Passifloraceae) Draft Genome Reveals the S-Locus Evolved after the Divergence of Turneroideae from Passifloroideae in a Stepwise Manner.</title>
        <authorList>
            <person name="Henning P.M."/>
            <person name="Roalson E.H."/>
            <person name="Mir W."/>
            <person name="McCubbin A.G."/>
            <person name="Shore J.S."/>
        </authorList>
    </citation>
    <scope>NUCLEOTIDE SEQUENCE</scope>
    <source>
        <strain evidence="2">F60SS</strain>
    </source>
</reference>
<sequence length="350" mass="39664">MALALHIKSPFSLKYNDKFLGLASVDNGNGEVHELLKPYAVEAKEEVTKFEFVASSGPDNSLVHIKYCHNKKFLRSLTKSLLWITPAEDKPEEDRSKWTCTLFKPILVGSNTLELIHVESKGHVLPCTSSAYDSCLFALQNPPDHLEPRTFTTVFEFGPPTERHIKVSGFRLDEYPRVLPVDNITVGQEHADNMDNVPKAMKVTILHDQLDSASNCKTWKFLDNNDLWSNSDVTTFLHSPVPVLSEAGKIEVSEHFRFHGPYKLGTRFETRPENMRTTLEVVVPPKTRVTATIKASKVSFDMPFSYSYTGNFDDPARNNFVDKLEDGMFTGVSLYDFIYQTQFSEIETTN</sequence>
<organism evidence="2 3">
    <name type="scientific">Turnera subulata</name>
    <dbReference type="NCBI Taxonomy" id="218843"/>
    <lineage>
        <taxon>Eukaryota</taxon>
        <taxon>Viridiplantae</taxon>
        <taxon>Streptophyta</taxon>
        <taxon>Embryophyta</taxon>
        <taxon>Tracheophyta</taxon>
        <taxon>Spermatophyta</taxon>
        <taxon>Magnoliopsida</taxon>
        <taxon>eudicotyledons</taxon>
        <taxon>Gunneridae</taxon>
        <taxon>Pentapetalae</taxon>
        <taxon>rosids</taxon>
        <taxon>fabids</taxon>
        <taxon>Malpighiales</taxon>
        <taxon>Passifloraceae</taxon>
        <taxon>Turnera</taxon>
    </lineage>
</organism>
<dbReference type="EMBL" id="JAKUCV010004667">
    <property type="protein sequence ID" value="KAJ4834576.1"/>
    <property type="molecule type" value="Genomic_DNA"/>
</dbReference>
<proteinExistence type="predicted"/>
<name>A0A9Q0FQH3_9ROSI</name>
<gene>
    <name evidence="2" type="ORF">Tsubulata_028475</name>
</gene>
<feature type="domain" description="Agglutinin" evidence="1">
    <location>
        <begin position="16"/>
        <end position="120"/>
    </location>
</feature>
<dbReference type="AlphaFoldDB" id="A0A9Q0FQH3"/>
<dbReference type="InterPro" id="IPR053237">
    <property type="entry name" value="Natterin_C"/>
</dbReference>
<comment type="caution">
    <text evidence="2">The sequence shown here is derived from an EMBL/GenBank/DDBJ whole genome shotgun (WGS) entry which is preliminary data.</text>
</comment>
<protein>
    <recommendedName>
        <fullName evidence="1">Agglutinin domain-containing protein</fullName>
    </recommendedName>
</protein>
<accession>A0A9Q0FQH3</accession>
<dbReference type="PANTHER" id="PTHR39244">
    <property type="entry name" value="NATTERIN-4"/>
    <property type="match status" value="1"/>
</dbReference>
<evidence type="ECO:0000313" key="2">
    <source>
        <dbReference type="EMBL" id="KAJ4834576.1"/>
    </source>
</evidence>
<reference evidence="2" key="1">
    <citation type="submission" date="2022-02" db="EMBL/GenBank/DDBJ databases">
        <authorList>
            <person name="Henning P.M."/>
            <person name="McCubbin A.G."/>
            <person name="Shore J.S."/>
        </authorList>
    </citation>
    <scope>NUCLEOTIDE SEQUENCE</scope>
    <source>
        <strain evidence="2">F60SS</strain>
        <tissue evidence="2">Leaves</tissue>
    </source>
</reference>
<dbReference type="SUPFAM" id="SSF50382">
    <property type="entry name" value="Agglutinin"/>
    <property type="match status" value="1"/>
</dbReference>